<evidence type="ECO:0000259" key="6">
    <source>
        <dbReference type="PROSITE" id="PS50931"/>
    </source>
</evidence>
<dbReference type="InterPro" id="IPR000847">
    <property type="entry name" value="LysR_HTH_N"/>
</dbReference>
<dbReference type="Pfam" id="PF00126">
    <property type="entry name" value="HTH_1"/>
    <property type="match status" value="1"/>
</dbReference>
<dbReference type="Gene3D" id="1.10.10.10">
    <property type="entry name" value="Winged helix-like DNA-binding domain superfamily/Winged helix DNA-binding domain"/>
    <property type="match status" value="1"/>
</dbReference>
<feature type="transmembrane region" description="Helical" evidence="5">
    <location>
        <begin position="278"/>
        <end position="300"/>
    </location>
</feature>
<dbReference type="SUPFAM" id="SSF53850">
    <property type="entry name" value="Periplasmic binding protein-like II"/>
    <property type="match status" value="1"/>
</dbReference>
<dbReference type="Proteomes" id="UP000256297">
    <property type="component" value="Chromosome CBM2589_a"/>
</dbReference>
<protein>
    <submittedName>
        <fullName evidence="7">Transcription regulator, LysR family</fullName>
    </submittedName>
</protein>
<keyword evidence="4" id="KW-0804">Transcription</keyword>
<comment type="similarity">
    <text evidence="1">Belongs to the LysR transcriptional regulatory family.</text>
</comment>
<dbReference type="Pfam" id="PF03466">
    <property type="entry name" value="LysR_substrate"/>
    <property type="match status" value="1"/>
</dbReference>
<evidence type="ECO:0000256" key="5">
    <source>
        <dbReference type="SAM" id="Phobius"/>
    </source>
</evidence>
<comment type="caution">
    <text evidence="7">The sequence shown here is derived from an EMBL/GenBank/DDBJ whole genome shotgun (WGS) entry which is preliminary data.</text>
</comment>
<dbReference type="InterPro" id="IPR005119">
    <property type="entry name" value="LysR_subst-bd"/>
</dbReference>
<keyword evidence="5" id="KW-1133">Transmembrane helix</keyword>
<dbReference type="GO" id="GO:0003677">
    <property type="term" value="F:DNA binding"/>
    <property type="evidence" value="ECO:0007669"/>
    <property type="project" value="UniProtKB-KW"/>
</dbReference>
<dbReference type="InterPro" id="IPR036388">
    <property type="entry name" value="WH-like_DNA-bd_sf"/>
</dbReference>
<name>A0A976A9H6_9BURK</name>
<evidence type="ECO:0000256" key="1">
    <source>
        <dbReference type="ARBA" id="ARBA00009437"/>
    </source>
</evidence>
<dbReference type="SUPFAM" id="SSF46785">
    <property type="entry name" value="Winged helix' DNA-binding domain"/>
    <property type="match status" value="1"/>
</dbReference>
<evidence type="ECO:0000256" key="4">
    <source>
        <dbReference type="ARBA" id="ARBA00023163"/>
    </source>
</evidence>
<evidence type="ECO:0000256" key="2">
    <source>
        <dbReference type="ARBA" id="ARBA00023015"/>
    </source>
</evidence>
<dbReference type="PANTHER" id="PTHR30419">
    <property type="entry name" value="HTH-TYPE TRANSCRIPTIONAL REGULATOR YBHD"/>
    <property type="match status" value="1"/>
</dbReference>
<dbReference type="InterPro" id="IPR036390">
    <property type="entry name" value="WH_DNA-bd_sf"/>
</dbReference>
<dbReference type="PANTHER" id="PTHR30419:SF2">
    <property type="entry name" value="LYSR FAMILY TRANSCRIPTIONAL REGULATOR"/>
    <property type="match status" value="1"/>
</dbReference>
<gene>
    <name evidence="7" type="ORF">CBM2589_A90823</name>
</gene>
<keyword evidence="3" id="KW-0238">DNA-binding</keyword>
<dbReference type="FunFam" id="1.10.10.10:FF:000001">
    <property type="entry name" value="LysR family transcriptional regulator"/>
    <property type="match status" value="1"/>
</dbReference>
<keyword evidence="2" id="KW-0805">Transcription regulation</keyword>
<keyword evidence="5" id="KW-0812">Transmembrane</keyword>
<reference evidence="7 8" key="1">
    <citation type="submission" date="2018-01" db="EMBL/GenBank/DDBJ databases">
        <authorList>
            <person name="Clerissi C."/>
        </authorList>
    </citation>
    <scope>NUCLEOTIDE SEQUENCE [LARGE SCALE GENOMIC DNA]</scope>
    <source>
        <strain evidence="7">Cupriavidus taiwanensis STM 3521</strain>
    </source>
</reference>
<accession>A0A976A9H6</accession>
<organism evidence="7 8">
    <name type="scientific">Cupriavidus taiwanensis</name>
    <dbReference type="NCBI Taxonomy" id="164546"/>
    <lineage>
        <taxon>Bacteria</taxon>
        <taxon>Pseudomonadati</taxon>
        <taxon>Pseudomonadota</taxon>
        <taxon>Betaproteobacteria</taxon>
        <taxon>Burkholderiales</taxon>
        <taxon>Burkholderiaceae</taxon>
        <taxon>Cupriavidus</taxon>
    </lineage>
</organism>
<dbReference type="InterPro" id="IPR050950">
    <property type="entry name" value="HTH-type_LysR_regulators"/>
</dbReference>
<dbReference type="PROSITE" id="PS50931">
    <property type="entry name" value="HTH_LYSR"/>
    <property type="match status" value="1"/>
</dbReference>
<dbReference type="EMBL" id="OFSP01000039">
    <property type="protein sequence ID" value="SOY69488.1"/>
    <property type="molecule type" value="Genomic_DNA"/>
</dbReference>
<evidence type="ECO:0000313" key="8">
    <source>
        <dbReference type="Proteomes" id="UP000256297"/>
    </source>
</evidence>
<dbReference type="CDD" id="cd08421">
    <property type="entry name" value="PBP2_LTTR_like_1"/>
    <property type="match status" value="1"/>
</dbReference>
<evidence type="ECO:0000313" key="7">
    <source>
        <dbReference type="EMBL" id="SOY69488.1"/>
    </source>
</evidence>
<proteinExistence type="inferred from homology"/>
<keyword evidence="5" id="KW-0472">Membrane</keyword>
<evidence type="ECO:0000256" key="3">
    <source>
        <dbReference type="ARBA" id="ARBA00023125"/>
    </source>
</evidence>
<dbReference type="GO" id="GO:0005829">
    <property type="term" value="C:cytosol"/>
    <property type="evidence" value="ECO:0007669"/>
    <property type="project" value="TreeGrafter"/>
</dbReference>
<feature type="domain" description="HTH lysR-type" evidence="6">
    <location>
        <begin position="42"/>
        <end position="99"/>
    </location>
</feature>
<dbReference type="GO" id="GO:0003700">
    <property type="term" value="F:DNA-binding transcription factor activity"/>
    <property type="evidence" value="ECO:0007669"/>
    <property type="project" value="InterPro"/>
</dbReference>
<sequence>MESHADAADGAYGVSPMRCQRRDPAYNIPIWKRRPRDPMRDLDLTTLRLFVAVCETRNMARAGEQEHIVASAISKRLAQLEETVGATLLERRRRGVIPTPAGEIVLAHARAMLAAADRVTRDMADYGSGVRGQVRLLATVSTMAESLPDDIAAFMQLPAHRDVRVTIEESLSSEVVRALRDGTAPLGVCWDAADLEGFQTRPYRADHLAAVVYPGHPLARADSCRFEDTLDFDQIAMPAQTAVQIMLTRYAAILGRRMAHRAVVSTFDAALRCVRAQLGIVIIPAEIATLVATAFGLRVIPLRDDWARRRFAICCRDFSLLSPAAQLLVQFLEDAAAQEAARARRRR</sequence>
<dbReference type="Gene3D" id="3.40.190.290">
    <property type="match status" value="1"/>
</dbReference>
<dbReference type="AlphaFoldDB" id="A0A976A9H6"/>